<sequence length="47" mass="5664">MITTRSRASDPIRRLKRQGCHHWTHGERTLLIRIETEETRFSSDQQE</sequence>
<dbReference type="InParanoid" id="Q7UEJ4"/>
<dbReference type="EMBL" id="BX294153">
    <property type="protein sequence ID" value="CAD79041.1"/>
    <property type="molecule type" value="Genomic_DNA"/>
</dbReference>
<organism evidence="1 2">
    <name type="scientific">Rhodopirellula baltica (strain DSM 10527 / NCIMB 13988 / SH1)</name>
    <dbReference type="NCBI Taxonomy" id="243090"/>
    <lineage>
        <taxon>Bacteria</taxon>
        <taxon>Pseudomonadati</taxon>
        <taxon>Planctomycetota</taxon>
        <taxon>Planctomycetia</taxon>
        <taxon>Pirellulales</taxon>
        <taxon>Pirellulaceae</taxon>
        <taxon>Rhodopirellula</taxon>
    </lineage>
</organism>
<name>Q7UEJ4_RHOBA</name>
<dbReference type="EnsemblBacteria" id="CAD79041">
    <property type="protein sequence ID" value="CAD79041"/>
    <property type="gene ID" value="RB11299"/>
</dbReference>
<keyword evidence="2" id="KW-1185">Reference proteome</keyword>
<evidence type="ECO:0000313" key="2">
    <source>
        <dbReference type="Proteomes" id="UP000001025"/>
    </source>
</evidence>
<dbReference type="HOGENOM" id="CLU_3172545_0_0_0"/>
<accession>Q7UEJ4</accession>
<dbReference type="Proteomes" id="UP000001025">
    <property type="component" value="Chromosome"/>
</dbReference>
<dbReference type="AlphaFoldDB" id="Q7UEJ4"/>
<dbReference type="STRING" id="243090.RB11299"/>
<dbReference type="KEGG" id="rba:RB11299"/>
<proteinExistence type="predicted"/>
<reference evidence="1 2" key="1">
    <citation type="journal article" date="2003" name="Proc. Natl. Acad. Sci. U.S.A.">
        <title>Complete genome sequence of the marine planctomycete Pirellula sp. strain 1.</title>
        <authorList>
            <person name="Gloeckner F.O."/>
            <person name="Kube M."/>
            <person name="Bauer M."/>
            <person name="Teeling H."/>
            <person name="Lombardot T."/>
            <person name="Ludwig W."/>
            <person name="Gade D."/>
            <person name="Beck A."/>
            <person name="Borzym K."/>
            <person name="Heitmann K."/>
            <person name="Rabus R."/>
            <person name="Schlesner H."/>
            <person name="Amann R."/>
            <person name="Reinhardt R."/>
        </authorList>
    </citation>
    <scope>NUCLEOTIDE SEQUENCE [LARGE SCALE GENOMIC DNA]</scope>
    <source>
        <strain evidence="2">DSM 10527 / NCIMB 13988 / SH1</strain>
    </source>
</reference>
<gene>
    <name evidence="1" type="ordered locus">RB11299</name>
</gene>
<evidence type="ECO:0000313" key="1">
    <source>
        <dbReference type="EMBL" id="CAD79041.1"/>
    </source>
</evidence>
<protein>
    <submittedName>
        <fullName evidence="1">Uncharacterized protein</fullName>
    </submittedName>
</protein>